<feature type="transmembrane region" description="Helical" evidence="12">
    <location>
        <begin position="663"/>
        <end position="683"/>
    </location>
</feature>
<evidence type="ECO:0000313" key="17">
    <source>
        <dbReference type="Proteomes" id="UP000248606"/>
    </source>
</evidence>
<dbReference type="GO" id="GO:0052636">
    <property type="term" value="F:arabinosyltransferase activity"/>
    <property type="evidence" value="ECO:0007669"/>
    <property type="project" value="InterPro"/>
</dbReference>
<keyword evidence="10" id="KW-0961">Cell wall biogenesis/degradation</keyword>
<keyword evidence="4" id="KW-1003">Cell membrane</keyword>
<evidence type="ECO:0000259" key="15">
    <source>
        <dbReference type="Pfam" id="PF17689"/>
    </source>
</evidence>
<dbReference type="Gene3D" id="2.60.120.940">
    <property type="entry name" value="EmbC, C-terminal domain, subdomain 2"/>
    <property type="match status" value="1"/>
</dbReference>
<evidence type="ECO:0000256" key="9">
    <source>
        <dbReference type="ARBA" id="ARBA00023136"/>
    </source>
</evidence>
<evidence type="ECO:0000256" key="1">
    <source>
        <dbReference type="ARBA" id="ARBA00003001"/>
    </source>
</evidence>
<feature type="transmembrane region" description="Helical" evidence="12">
    <location>
        <begin position="271"/>
        <end position="289"/>
    </location>
</feature>
<feature type="domain" description="Arabinosyltransferase C-terminal" evidence="14">
    <location>
        <begin position="902"/>
        <end position="1139"/>
    </location>
</feature>
<keyword evidence="7 12" id="KW-0812">Transmembrane</keyword>
<keyword evidence="8 12" id="KW-1133">Transmembrane helix</keyword>
<feature type="transmembrane region" description="Helical" evidence="12">
    <location>
        <begin position="782"/>
        <end position="810"/>
    </location>
</feature>
<feature type="compositionally biased region" description="Basic and acidic residues" evidence="11">
    <location>
        <begin position="27"/>
        <end position="42"/>
    </location>
</feature>
<dbReference type="InterPro" id="IPR040920">
    <property type="entry name" value="Arabino_trans_N"/>
</dbReference>
<dbReference type="Gene3D" id="2.60.120.610">
    <property type="entry name" value="arabinofuranosyltransferase like domain"/>
    <property type="match status" value="1"/>
</dbReference>
<dbReference type="InterPro" id="IPR007680">
    <property type="entry name" value="Arabino_trans_central"/>
</dbReference>
<keyword evidence="6 16" id="KW-0808">Transferase</keyword>
<feature type="transmembrane region" description="Helical" evidence="12">
    <location>
        <begin position="639"/>
        <end position="657"/>
    </location>
</feature>
<evidence type="ECO:0000256" key="7">
    <source>
        <dbReference type="ARBA" id="ARBA00022692"/>
    </source>
</evidence>
<dbReference type="InterPro" id="IPR032731">
    <property type="entry name" value="Arabino_trans_C"/>
</dbReference>
<feature type="transmembrane region" description="Helical" evidence="12">
    <location>
        <begin position="318"/>
        <end position="337"/>
    </location>
</feature>
<evidence type="ECO:0000259" key="13">
    <source>
        <dbReference type="Pfam" id="PF04602"/>
    </source>
</evidence>
<gene>
    <name evidence="16" type="ORF">DI579_03775</name>
</gene>
<keyword evidence="9 12" id="KW-0472">Membrane</keyword>
<evidence type="ECO:0000256" key="3">
    <source>
        <dbReference type="ARBA" id="ARBA00008195"/>
    </source>
</evidence>
<evidence type="ECO:0000256" key="12">
    <source>
        <dbReference type="SAM" id="Phobius"/>
    </source>
</evidence>
<dbReference type="InterPro" id="IPR027451">
    <property type="entry name" value="EmbABC_dom1"/>
</dbReference>
<evidence type="ECO:0000256" key="11">
    <source>
        <dbReference type="SAM" id="MobiDB-lite"/>
    </source>
</evidence>
<dbReference type="AlphaFoldDB" id="A0A2W5IA91"/>
<organism evidence="16 17">
    <name type="scientific">Lawsonella clevelandensis</name>
    <dbReference type="NCBI Taxonomy" id="1528099"/>
    <lineage>
        <taxon>Bacteria</taxon>
        <taxon>Bacillati</taxon>
        <taxon>Actinomycetota</taxon>
        <taxon>Actinomycetes</taxon>
        <taxon>Mycobacteriales</taxon>
        <taxon>Lawsonellaceae</taxon>
        <taxon>Lawsonella</taxon>
    </lineage>
</organism>
<name>A0A2W5IA91_9ACTN</name>
<feature type="transmembrane region" description="Helical" evidence="12">
    <location>
        <begin position="53"/>
        <end position="74"/>
    </location>
</feature>
<evidence type="ECO:0000256" key="5">
    <source>
        <dbReference type="ARBA" id="ARBA00022676"/>
    </source>
</evidence>
<dbReference type="EMBL" id="QFOZ01000004">
    <property type="protein sequence ID" value="PZP89031.1"/>
    <property type="molecule type" value="Genomic_DNA"/>
</dbReference>
<reference evidence="16 17" key="1">
    <citation type="submission" date="2017-08" db="EMBL/GenBank/DDBJ databases">
        <title>Infants hospitalized years apart are colonized by the same room-sourced microbial strains.</title>
        <authorList>
            <person name="Brooks B."/>
            <person name="Olm M.R."/>
            <person name="Firek B.A."/>
            <person name="Baker R."/>
            <person name="Thomas B.C."/>
            <person name="Morowitz M.J."/>
            <person name="Banfield J.F."/>
        </authorList>
    </citation>
    <scope>NUCLEOTIDE SEQUENCE [LARGE SCALE GENOMIC DNA]</scope>
    <source>
        <strain evidence="16">S2_006_000_R1_57</strain>
    </source>
</reference>
<evidence type="ECO:0000259" key="14">
    <source>
        <dbReference type="Pfam" id="PF14896"/>
    </source>
</evidence>
<feature type="compositionally biased region" description="Polar residues" evidence="11">
    <location>
        <begin position="967"/>
        <end position="977"/>
    </location>
</feature>
<evidence type="ECO:0000256" key="8">
    <source>
        <dbReference type="ARBA" id="ARBA00022989"/>
    </source>
</evidence>
<evidence type="ECO:0000256" key="4">
    <source>
        <dbReference type="ARBA" id="ARBA00022475"/>
    </source>
</evidence>
<evidence type="ECO:0000313" key="16">
    <source>
        <dbReference type="EMBL" id="PZP89031.1"/>
    </source>
</evidence>
<feature type="domain" description="Arabinosyltransferase C-terminal" evidence="14">
    <location>
        <begin position="803"/>
        <end position="892"/>
    </location>
</feature>
<feature type="transmembrane region" description="Helical" evidence="12">
    <location>
        <begin position="426"/>
        <end position="442"/>
    </location>
</feature>
<protein>
    <submittedName>
        <fullName evidence="16">Arabinosyltransferase</fullName>
    </submittedName>
</protein>
<dbReference type="GO" id="GO:0005886">
    <property type="term" value="C:plasma membrane"/>
    <property type="evidence" value="ECO:0007669"/>
    <property type="project" value="UniProtKB-SubCell"/>
</dbReference>
<proteinExistence type="inferred from homology"/>
<evidence type="ECO:0000256" key="2">
    <source>
        <dbReference type="ARBA" id="ARBA00004651"/>
    </source>
</evidence>
<accession>A0A2W5IA91</accession>
<keyword evidence="5" id="KW-0328">Glycosyltransferase</keyword>
<dbReference type="GO" id="GO:0071766">
    <property type="term" value="P:Actinobacterium-type cell wall biogenesis"/>
    <property type="evidence" value="ECO:0007669"/>
    <property type="project" value="InterPro"/>
</dbReference>
<comment type="caution">
    <text evidence="16">The sequence shown here is derived from an EMBL/GenBank/DDBJ whole genome shotgun (WGS) entry which is preliminary data.</text>
</comment>
<comment type="subcellular location">
    <subcellularLocation>
        <location evidence="2">Cell membrane</location>
        <topology evidence="2">Multi-pass membrane protein</topology>
    </subcellularLocation>
</comment>
<feature type="region of interest" description="Disordered" evidence="11">
    <location>
        <begin position="1"/>
        <end position="46"/>
    </location>
</feature>
<feature type="transmembrane region" description="Helical" evidence="12">
    <location>
        <begin position="477"/>
        <end position="503"/>
    </location>
</feature>
<feature type="transmembrane region" description="Helical" evidence="12">
    <location>
        <begin position="695"/>
        <end position="711"/>
    </location>
</feature>
<sequence length="1140" mass="123057">MTTSPHQSTNPTSMTTDATSTSQPALDTHESSHDNTRRDTHKGARGNMHGKRVAILATITGIIGFLLAIASAVLPVQQSVATIDWNQNTQPAGITSPLVSYIPQNLVVTLPCGSVTNAPQNTLLFSTVPAKSANAGSEGMQIRRAPDGTGTDTLSITSKSHLLFAIPVSELEKQPADCRITTTVRADAGPSDPSVFVTATATTFAMSTADSDNPKTDSPISGELATDSTTRPQVVGFFTTLPHGTRIPGLTAHMVVDTRFSTSPTPLKTTLMVLGIVASLASLVMLWRIDRMSWRYRRDSHTTDADSADVASVSKPGVGVWVTDAVVTILLLVWHFFGANTSDDGYLLNMARVADHAGYISNYYRWLGSPESPIGWYYSILQALTRISTASPFIRIPTLLAGIISWFIISHSLIPRLGAAFRTNTIAYWTAGMFYLACWMPLDNGLRPEPIEAVLFIACWALVERAIANGTLLPGAFAILAAAFAIGAGPTGIMCLAILFAGFRSYWQNIRMGVYTLRTAGEGSEGSKGAGKGAHKGASKGLAIVSIIFPILATGFLILYTVFADQTLGAMREAVRVRTEIGPNLGWFEDKARWIALFGISPDGSVTRRFPIFMMLMILGIMVFIIARRKPIAGLSTPVLTRVAGISIGSLLLLTLTPTKWTHHFGTFTGIIAVVGAIGAVLMTNRGIAVTRNRWLAAATTVAVTALAFTANNDWWYVSQFGINTTHDEQNFPTFCGKAISTWFLGLALLFLLVAAILHFFPSIDHKLSTTSKPAIRKTTNWLASKPIVLAVLSTFVVAFSLASFLGAYISRRPAYTVGSANMEALRGRPCSLADQVLVEPDPGRWILHPVDGGSLANALAGTVRNGFQEGGLPDSIDDNQTELNTGDAVETPDRQNHKIPPFGLPLDVPILGTYRPDNQVSAHLVTSWYRLPAQRDDSPLLVLTIAGTLKDTAVHVEWTTDDLTAPNASTSGTGAPSTDAPGTGTYRVAGRLVPMDPGPTPSWRNLRLRRPHDIPANATAIRISVDDTSLDTDKWIAVTPPRAPQLRTLNEVVGSTDPVLIDWSVGLAFPCQRPYHHRNGIAEQPKWRILPNGRNVESANSWEDTFGGGPLGWTDLLYYAENVPTYLNHDWLQDWGALH</sequence>
<dbReference type="Proteomes" id="UP000248606">
    <property type="component" value="Unassembled WGS sequence"/>
</dbReference>
<comment type="similarity">
    <text evidence="3">Belongs to the emb family.</text>
</comment>
<comment type="function">
    <text evidence="1">Arabinosyl transferase responsible for the polymerization of arabinose into the arabinan of arabinogalactan.</text>
</comment>
<dbReference type="Pfam" id="PF14896">
    <property type="entry name" value="Arabino_trans_C"/>
    <property type="match status" value="2"/>
</dbReference>
<dbReference type="Pfam" id="PF04602">
    <property type="entry name" value="Arabinose_trans"/>
    <property type="match status" value="1"/>
</dbReference>
<dbReference type="Pfam" id="PF17689">
    <property type="entry name" value="Arabino_trans_N"/>
    <property type="match status" value="1"/>
</dbReference>
<feature type="transmembrane region" description="Helical" evidence="12">
    <location>
        <begin position="542"/>
        <end position="563"/>
    </location>
</feature>
<evidence type="ECO:0000256" key="10">
    <source>
        <dbReference type="ARBA" id="ARBA00023316"/>
    </source>
</evidence>
<dbReference type="GO" id="GO:0071555">
    <property type="term" value="P:cell wall organization"/>
    <property type="evidence" value="ECO:0007669"/>
    <property type="project" value="UniProtKB-KW"/>
</dbReference>
<evidence type="ECO:0000256" key="6">
    <source>
        <dbReference type="ARBA" id="ARBA00022679"/>
    </source>
</evidence>
<feature type="transmembrane region" description="Helical" evidence="12">
    <location>
        <begin position="610"/>
        <end position="627"/>
    </location>
</feature>
<feature type="transmembrane region" description="Helical" evidence="12">
    <location>
        <begin position="740"/>
        <end position="761"/>
    </location>
</feature>
<dbReference type="RefSeq" id="WP_303678723.1">
    <property type="nucleotide sequence ID" value="NZ_QFOZ01000004.1"/>
</dbReference>
<dbReference type="InterPro" id="IPR042486">
    <property type="entry name" value="Arabino_trans_C_2"/>
</dbReference>
<dbReference type="Gene3D" id="3.40.190.160">
    <property type="match status" value="1"/>
</dbReference>
<feature type="domain" description="Arabinofuranosyltransferase central" evidence="13">
    <location>
        <begin position="263"/>
        <end position="760"/>
    </location>
</feature>
<feature type="region of interest" description="Disordered" evidence="11">
    <location>
        <begin position="964"/>
        <end position="984"/>
    </location>
</feature>
<feature type="transmembrane region" description="Helical" evidence="12">
    <location>
        <begin position="393"/>
        <end position="414"/>
    </location>
</feature>
<feature type="compositionally biased region" description="Polar residues" evidence="11">
    <location>
        <begin position="1"/>
        <end position="25"/>
    </location>
</feature>
<feature type="domain" description="Arabinosyltransferas concanavalin like" evidence="15">
    <location>
        <begin position="77"/>
        <end position="259"/>
    </location>
</feature>